<evidence type="ECO:0000256" key="3">
    <source>
        <dbReference type="ARBA" id="ARBA00023163"/>
    </source>
</evidence>
<dbReference type="CDD" id="cd01392">
    <property type="entry name" value="HTH_LacI"/>
    <property type="match status" value="1"/>
</dbReference>
<name>A0A1X7MWK8_9LACT</name>
<keyword evidence="3" id="KW-0804">Transcription</keyword>
<organism evidence="5 6">
    <name type="scientific">Carnobacterium iners</name>
    <dbReference type="NCBI Taxonomy" id="1073423"/>
    <lineage>
        <taxon>Bacteria</taxon>
        <taxon>Bacillati</taxon>
        <taxon>Bacillota</taxon>
        <taxon>Bacilli</taxon>
        <taxon>Lactobacillales</taxon>
        <taxon>Carnobacteriaceae</taxon>
        <taxon>Carnobacterium</taxon>
    </lineage>
</organism>
<keyword evidence="6" id="KW-1185">Reference proteome</keyword>
<evidence type="ECO:0000313" key="5">
    <source>
        <dbReference type="EMBL" id="SMH28327.1"/>
    </source>
</evidence>
<evidence type="ECO:0000259" key="4">
    <source>
        <dbReference type="PROSITE" id="PS50932"/>
    </source>
</evidence>
<dbReference type="PANTHER" id="PTHR30146:SF109">
    <property type="entry name" value="HTH-TYPE TRANSCRIPTIONAL REGULATOR GALS"/>
    <property type="match status" value="1"/>
</dbReference>
<feature type="domain" description="HTH lacI-type" evidence="4">
    <location>
        <begin position="3"/>
        <end position="57"/>
    </location>
</feature>
<accession>A0A1X7MWK8</accession>
<evidence type="ECO:0000313" key="6">
    <source>
        <dbReference type="Proteomes" id="UP000193435"/>
    </source>
</evidence>
<keyword evidence="2" id="KW-0238">DNA-binding</keyword>
<dbReference type="PANTHER" id="PTHR30146">
    <property type="entry name" value="LACI-RELATED TRANSCRIPTIONAL REPRESSOR"/>
    <property type="match status" value="1"/>
</dbReference>
<keyword evidence="1" id="KW-0805">Transcription regulation</keyword>
<dbReference type="InterPro" id="IPR028082">
    <property type="entry name" value="Peripla_BP_I"/>
</dbReference>
<dbReference type="SUPFAM" id="SSF47413">
    <property type="entry name" value="lambda repressor-like DNA-binding domains"/>
    <property type="match status" value="1"/>
</dbReference>
<dbReference type="GO" id="GO:0000976">
    <property type="term" value="F:transcription cis-regulatory region binding"/>
    <property type="evidence" value="ECO:0007669"/>
    <property type="project" value="TreeGrafter"/>
</dbReference>
<dbReference type="SMART" id="SM00354">
    <property type="entry name" value="HTH_LACI"/>
    <property type="match status" value="1"/>
</dbReference>
<reference evidence="5 6" key="1">
    <citation type="submission" date="2017-04" db="EMBL/GenBank/DDBJ databases">
        <authorList>
            <person name="Afonso C.L."/>
            <person name="Miller P.J."/>
            <person name="Scott M.A."/>
            <person name="Spackman E."/>
            <person name="Goraichik I."/>
            <person name="Dimitrov K.M."/>
            <person name="Suarez D.L."/>
            <person name="Swayne D.E."/>
        </authorList>
    </citation>
    <scope>NUCLEOTIDE SEQUENCE [LARGE SCALE GENOMIC DNA]</scope>
    <source>
        <strain evidence="5 6">LMG26642</strain>
    </source>
</reference>
<protein>
    <submittedName>
        <fullName evidence="5">Transcriptional regulator, LacI family</fullName>
    </submittedName>
</protein>
<dbReference type="GO" id="GO:0003700">
    <property type="term" value="F:DNA-binding transcription factor activity"/>
    <property type="evidence" value="ECO:0007669"/>
    <property type="project" value="TreeGrafter"/>
</dbReference>
<dbReference type="InterPro" id="IPR046335">
    <property type="entry name" value="LacI/GalR-like_sensor"/>
</dbReference>
<dbReference type="InterPro" id="IPR000843">
    <property type="entry name" value="HTH_LacI"/>
</dbReference>
<dbReference type="STRING" id="1073423.SAMN04488700_0891"/>
<dbReference type="Pfam" id="PF00356">
    <property type="entry name" value="LacI"/>
    <property type="match status" value="1"/>
</dbReference>
<dbReference type="Gene3D" id="3.40.50.2300">
    <property type="match status" value="2"/>
</dbReference>
<proteinExistence type="predicted"/>
<dbReference type="AlphaFoldDB" id="A0A1X7MWK8"/>
<dbReference type="SUPFAM" id="SSF53822">
    <property type="entry name" value="Periplasmic binding protein-like I"/>
    <property type="match status" value="1"/>
</dbReference>
<dbReference type="RefSeq" id="WP_085559115.1">
    <property type="nucleotide sequence ID" value="NZ_FOAH01000006.1"/>
</dbReference>
<evidence type="ECO:0000256" key="1">
    <source>
        <dbReference type="ARBA" id="ARBA00023015"/>
    </source>
</evidence>
<gene>
    <name evidence="5" type="ORF">SAMN04488700_0891</name>
</gene>
<dbReference type="Proteomes" id="UP000193435">
    <property type="component" value="Unassembled WGS sequence"/>
</dbReference>
<evidence type="ECO:0000256" key="2">
    <source>
        <dbReference type="ARBA" id="ARBA00023125"/>
    </source>
</evidence>
<dbReference type="OrthoDB" id="9798934at2"/>
<dbReference type="CDD" id="cd06267">
    <property type="entry name" value="PBP1_LacI_sugar_binding-like"/>
    <property type="match status" value="1"/>
</dbReference>
<dbReference type="InterPro" id="IPR010982">
    <property type="entry name" value="Lambda_DNA-bd_dom_sf"/>
</dbReference>
<dbReference type="Gene3D" id="1.10.260.40">
    <property type="entry name" value="lambda repressor-like DNA-binding domains"/>
    <property type="match status" value="1"/>
</dbReference>
<dbReference type="PROSITE" id="PS50932">
    <property type="entry name" value="HTH_LACI_2"/>
    <property type="match status" value="1"/>
</dbReference>
<dbReference type="PRINTS" id="PR00036">
    <property type="entry name" value="HTHLACI"/>
</dbReference>
<dbReference type="Pfam" id="PF13377">
    <property type="entry name" value="Peripla_BP_3"/>
    <property type="match status" value="1"/>
</dbReference>
<dbReference type="EMBL" id="FXBJ01000002">
    <property type="protein sequence ID" value="SMH28327.1"/>
    <property type="molecule type" value="Genomic_DNA"/>
</dbReference>
<sequence>MTATIRDVARTAGVSISTVSKVFNEYTDINKKTKERVLEVAKQLDYAPNMAARTLSSKTQKTIALILSELNINRKSTMPLEVLSGVYKYTEQTDFEFVFYGTSTEKQKEKTFRQFCNEHNIAGAVVQGLKMTDSYYQELKITNIPTVLIDIDMGNPYVGTVSIDSEQAAFEAIEYLISQKHRNIGIINGSRDAKVSILRENGYRRALVENNIQLNEAHIQYANFEEDIAFLISQNLLKNNKNITALFCTSDIMAIGAIRGIKEMGLNVPDDISIIGFDDIILSQYVTPRLTTVAQDAEVLGFESAKLLSEIISGNTDSPKLRIIPHELKYRDSVKENETN</sequence>